<evidence type="ECO:0000256" key="3">
    <source>
        <dbReference type="ARBA" id="ARBA00022833"/>
    </source>
</evidence>
<dbReference type="Pfam" id="PF00172">
    <property type="entry name" value="Zn_clus"/>
    <property type="match status" value="1"/>
</dbReference>
<dbReference type="CDD" id="cd12148">
    <property type="entry name" value="fungal_TF_MHR"/>
    <property type="match status" value="1"/>
</dbReference>
<keyword evidence="4" id="KW-0805">Transcription regulation</keyword>
<dbReference type="EMBL" id="LFIV01000149">
    <property type="protein sequence ID" value="KZL67243.1"/>
    <property type="molecule type" value="Genomic_DNA"/>
</dbReference>
<dbReference type="Proteomes" id="UP000076552">
    <property type="component" value="Unassembled WGS sequence"/>
</dbReference>
<gene>
    <name evidence="9" type="ORF">CT0861_01115</name>
</gene>
<dbReference type="SMART" id="SM00066">
    <property type="entry name" value="GAL4"/>
    <property type="match status" value="1"/>
</dbReference>
<keyword evidence="7" id="KW-0539">Nucleus</keyword>
<keyword evidence="5" id="KW-0238">DNA-binding</keyword>
<dbReference type="PANTHER" id="PTHR47782">
    <property type="entry name" value="ZN(II)2CYS6 TRANSCRIPTION FACTOR (EUROFUNG)-RELATED"/>
    <property type="match status" value="1"/>
</dbReference>
<keyword evidence="6" id="KW-0804">Transcription</keyword>
<evidence type="ECO:0000259" key="8">
    <source>
        <dbReference type="PROSITE" id="PS50048"/>
    </source>
</evidence>
<evidence type="ECO:0000256" key="1">
    <source>
        <dbReference type="ARBA" id="ARBA00004123"/>
    </source>
</evidence>
<dbReference type="GO" id="GO:0000981">
    <property type="term" value="F:DNA-binding transcription factor activity, RNA polymerase II-specific"/>
    <property type="evidence" value="ECO:0007669"/>
    <property type="project" value="InterPro"/>
</dbReference>
<dbReference type="Pfam" id="PF04082">
    <property type="entry name" value="Fungal_trans"/>
    <property type="match status" value="1"/>
</dbReference>
<dbReference type="CDD" id="cd14723">
    <property type="entry name" value="ZIP_Ppr1"/>
    <property type="match status" value="1"/>
</dbReference>
<feature type="domain" description="Zn(2)-C6 fungal-type" evidence="8">
    <location>
        <begin position="20"/>
        <end position="50"/>
    </location>
</feature>
<dbReference type="SUPFAM" id="SSF57701">
    <property type="entry name" value="Zn2/Cys6 DNA-binding domain"/>
    <property type="match status" value="1"/>
</dbReference>
<dbReference type="GO" id="GO:0006351">
    <property type="term" value="P:DNA-templated transcription"/>
    <property type="evidence" value="ECO:0007669"/>
    <property type="project" value="InterPro"/>
</dbReference>
<dbReference type="GO" id="GO:0045944">
    <property type="term" value="P:positive regulation of transcription by RNA polymerase II"/>
    <property type="evidence" value="ECO:0007669"/>
    <property type="project" value="TreeGrafter"/>
</dbReference>
<reference evidence="9 10" key="1">
    <citation type="submission" date="2015-06" db="EMBL/GenBank/DDBJ databases">
        <title>Survival trade-offs in plant roots during colonization by closely related pathogenic and mutualistic fungi.</title>
        <authorList>
            <person name="Hacquard S."/>
            <person name="Kracher B."/>
            <person name="Hiruma K."/>
            <person name="Weinman A."/>
            <person name="Muench P."/>
            <person name="Garrido Oter R."/>
            <person name="Ver Loren van Themaat E."/>
            <person name="Dallerey J.-F."/>
            <person name="Damm U."/>
            <person name="Henrissat B."/>
            <person name="Lespinet O."/>
            <person name="Thon M."/>
            <person name="Kemen E."/>
            <person name="McHardy A.C."/>
            <person name="Schulze-Lefert P."/>
            <person name="O'Connell R.J."/>
        </authorList>
    </citation>
    <scope>NUCLEOTIDE SEQUENCE [LARGE SCALE GENOMIC DNA]</scope>
    <source>
        <strain evidence="9 10">0861</strain>
    </source>
</reference>
<dbReference type="InterPro" id="IPR036864">
    <property type="entry name" value="Zn2-C6_fun-type_DNA-bd_sf"/>
</dbReference>
<dbReference type="PROSITE" id="PS00463">
    <property type="entry name" value="ZN2_CY6_FUNGAL_1"/>
    <property type="match status" value="1"/>
</dbReference>
<dbReference type="CDD" id="cd00067">
    <property type="entry name" value="GAL4"/>
    <property type="match status" value="1"/>
</dbReference>
<evidence type="ECO:0000256" key="6">
    <source>
        <dbReference type="ARBA" id="ARBA00023163"/>
    </source>
</evidence>
<dbReference type="PANTHER" id="PTHR47782:SF12">
    <property type="entry name" value="ZN(II)2CYS6 TRANSCRIPTION FACTOR (EUROFUNG)"/>
    <property type="match status" value="1"/>
</dbReference>
<dbReference type="GO" id="GO:0005634">
    <property type="term" value="C:nucleus"/>
    <property type="evidence" value="ECO:0007669"/>
    <property type="project" value="UniProtKB-SubCell"/>
</dbReference>
<dbReference type="InterPro" id="IPR001138">
    <property type="entry name" value="Zn2Cys6_DnaBD"/>
</dbReference>
<dbReference type="PROSITE" id="PS50048">
    <property type="entry name" value="ZN2_CY6_FUNGAL_2"/>
    <property type="match status" value="1"/>
</dbReference>
<evidence type="ECO:0000256" key="2">
    <source>
        <dbReference type="ARBA" id="ARBA00022723"/>
    </source>
</evidence>
<keyword evidence="10" id="KW-1185">Reference proteome</keyword>
<evidence type="ECO:0000256" key="7">
    <source>
        <dbReference type="ARBA" id="ARBA00023242"/>
    </source>
</evidence>
<protein>
    <submittedName>
        <fullName evidence="9">Transcription factor</fullName>
    </submittedName>
</protein>
<dbReference type="SMART" id="SM00906">
    <property type="entry name" value="Fungal_trans"/>
    <property type="match status" value="1"/>
</dbReference>
<evidence type="ECO:0000256" key="5">
    <source>
        <dbReference type="ARBA" id="ARBA00023125"/>
    </source>
</evidence>
<evidence type="ECO:0000313" key="10">
    <source>
        <dbReference type="Proteomes" id="UP000076552"/>
    </source>
</evidence>
<comment type="subcellular location">
    <subcellularLocation>
        <location evidence="1">Nucleus</location>
    </subcellularLocation>
</comment>
<dbReference type="AlphaFoldDB" id="A0A161W798"/>
<comment type="caution">
    <text evidence="9">The sequence shown here is derived from an EMBL/GenBank/DDBJ whole genome shotgun (WGS) entry which is preliminary data.</text>
</comment>
<evidence type="ECO:0000256" key="4">
    <source>
        <dbReference type="ARBA" id="ARBA00023015"/>
    </source>
</evidence>
<dbReference type="InterPro" id="IPR052202">
    <property type="entry name" value="Yeast_MetPath_Reg"/>
</dbReference>
<name>A0A161W798_9PEZI</name>
<sequence length="610" mass="68338">MTPRDHETRRSNVRRTNVTACTRCRSRKQRCDQNIPACSNCDRAGVPCVSTDIDGQVAPRSYIKSLEDRVAYLEAQLANRETLSLQSTLADFAPSPLGANSLSRDPVEQVAFESLETDFFFNNIATSNGQSLLRSLLAEPIRRVSQTSKQSDYRSLLEELPSDMLAVLPGRDAASRLIDAYFEHCEFFSPLMSKEDFLAAAALVYGEGPSGQNINLSDPTITLASFRAYTVYATAVLLLNRTDPAFPVSRAEGYFATATRLLAQNPAVICTGDLHHLCNLLLVAQYSCFASNLSGAWHFLGLASRLTIELSLHDERPVAAKLNQGQLNQRRWLFWALYTMERNLCVIVGRPFSIPDEVIYTPLPDLPEDDGSRALALHLIKHRRLESEIHVTLNQRPPQNGTAVDLFSWRDGMRRRLIEWLDCAPTPTTPSTQLAPSGIFESILHNHMVLLYYPSESFPNPSENETLILAQSAAECVSNYRRTFRDRQLRFFWRTTHNLFRSGVAMAYCVHLQATHHYLDLNQADMIESVNTCMSILWAMVERYPSGSVYRDAFESLVNSVLRSADGGGNLGQTQRQEPSAVAYDPSMFADMALPQESIDALYWGFGNLA</sequence>
<keyword evidence="3" id="KW-0862">Zinc</keyword>
<evidence type="ECO:0000313" key="9">
    <source>
        <dbReference type="EMBL" id="KZL67243.1"/>
    </source>
</evidence>
<keyword evidence="2" id="KW-0479">Metal-binding</keyword>
<dbReference type="GO" id="GO:0043565">
    <property type="term" value="F:sequence-specific DNA binding"/>
    <property type="evidence" value="ECO:0007669"/>
    <property type="project" value="TreeGrafter"/>
</dbReference>
<organism evidence="9 10">
    <name type="scientific">Colletotrichum tofieldiae</name>
    <dbReference type="NCBI Taxonomy" id="708197"/>
    <lineage>
        <taxon>Eukaryota</taxon>
        <taxon>Fungi</taxon>
        <taxon>Dikarya</taxon>
        <taxon>Ascomycota</taxon>
        <taxon>Pezizomycotina</taxon>
        <taxon>Sordariomycetes</taxon>
        <taxon>Hypocreomycetidae</taxon>
        <taxon>Glomerellales</taxon>
        <taxon>Glomerellaceae</taxon>
        <taxon>Colletotrichum</taxon>
        <taxon>Colletotrichum spaethianum species complex</taxon>
    </lineage>
</organism>
<accession>A0A161W798</accession>
<dbReference type="Gene3D" id="4.10.240.10">
    <property type="entry name" value="Zn(2)-C6 fungal-type DNA-binding domain"/>
    <property type="match status" value="1"/>
</dbReference>
<dbReference type="GO" id="GO:0008270">
    <property type="term" value="F:zinc ion binding"/>
    <property type="evidence" value="ECO:0007669"/>
    <property type="project" value="InterPro"/>
</dbReference>
<proteinExistence type="predicted"/>
<dbReference type="InterPro" id="IPR007219">
    <property type="entry name" value="XnlR_reg_dom"/>
</dbReference>